<dbReference type="PANTHER" id="PTHR11895:SF7">
    <property type="entry name" value="GLUTAMYL-TRNA(GLN) AMIDOTRANSFERASE SUBUNIT A, MITOCHONDRIAL"/>
    <property type="match status" value="1"/>
</dbReference>
<dbReference type="AlphaFoldDB" id="Q2IDN6"/>
<feature type="domain" description="Amidase" evidence="2">
    <location>
        <begin position="37"/>
        <end position="461"/>
    </location>
</feature>
<organism evidence="3 4">
    <name type="scientific">Anaeromyxobacter dehalogenans (strain 2CP-C)</name>
    <dbReference type="NCBI Taxonomy" id="290397"/>
    <lineage>
        <taxon>Bacteria</taxon>
        <taxon>Pseudomonadati</taxon>
        <taxon>Myxococcota</taxon>
        <taxon>Myxococcia</taxon>
        <taxon>Myxococcales</taxon>
        <taxon>Cystobacterineae</taxon>
        <taxon>Anaeromyxobacteraceae</taxon>
        <taxon>Anaeromyxobacter</taxon>
    </lineage>
</organism>
<dbReference type="RefSeq" id="WP_011421974.1">
    <property type="nucleotide sequence ID" value="NC_007760.1"/>
</dbReference>
<gene>
    <name evidence="3" type="ordered locus">Adeh_2922</name>
</gene>
<sequence>MAGEQPTPTPAPADPFAALDATAQAALVREGRATPLELVDAALARLERLARLNVAAAVDPERARRAAREVRRDAPFAGVPFLVKDMLPYPGLPFGAGSRLLAGRPSPPAPGLARAFDEAGLIVIGKSTTSEFGVLGTTETLACGATLNPWDPSRSPAGSSGGAAAAVAAGIVPVAHASDGGGSIRIPASVCGLFGLKPSRGRQRDAGIPMDAPLAAIVVDHCVSRSVRDAAALLGLTQRRDDAAPLPPLGPEALAPAARPRRLRIGVYERTAFGRLPAPEIRAGLEAARRLCERLGHETLEIAGPHFDAAGMREAIFHLFGAALLPVVEQVRAAAGEDALDLVLEPFTLELVGRAEAAGPEAIAAGRATLEAAGRDGLEVFAGLDAVLSPTTAVLPFPLGTLSPRHPADRNLAFTEDLAGYTAIHSLSGAPAMSVPLHWTAGGLPVGMQLAARPGDEELLLQLAYALEEAAPWKDRWPPVSAVAAGEAAWRSA</sequence>
<dbReference type="HOGENOM" id="CLU_009600_0_4_7"/>
<dbReference type="STRING" id="290397.Adeh_2922"/>
<evidence type="ECO:0000259" key="2">
    <source>
        <dbReference type="Pfam" id="PF01425"/>
    </source>
</evidence>
<keyword evidence="3" id="KW-0378">Hydrolase</keyword>
<evidence type="ECO:0000256" key="1">
    <source>
        <dbReference type="ARBA" id="ARBA00009199"/>
    </source>
</evidence>
<evidence type="ECO:0000313" key="3">
    <source>
        <dbReference type="EMBL" id="ABC82692.1"/>
    </source>
</evidence>
<comment type="similarity">
    <text evidence="1">Belongs to the amidase family.</text>
</comment>
<dbReference type="OrthoDB" id="9811471at2"/>
<dbReference type="SUPFAM" id="SSF75304">
    <property type="entry name" value="Amidase signature (AS) enzymes"/>
    <property type="match status" value="1"/>
</dbReference>
<dbReference type="PANTHER" id="PTHR11895">
    <property type="entry name" value="TRANSAMIDASE"/>
    <property type="match status" value="1"/>
</dbReference>
<dbReference type="KEGG" id="ade:Adeh_2922"/>
<evidence type="ECO:0000313" key="4">
    <source>
        <dbReference type="Proteomes" id="UP000001935"/>
    </source>
</evidence>
<name>Q2IDN6_ANADE</name>
<dbReference type="GO" id="GO:0004040">
    <property type="term" value="F:amidase activity"/>
    <property type="evidence" value="ECO:0007669"/>
    <property type="project" value="UniProtKB-EC"/>
</dbReference>
<accession>Q2IDN6</accession>
<dbReference type="EMBL" id="CP000251">
    <property type="protein sequence ID" value="ABC82692.1"/>
    <property type="molecule type" value="Genomic_DNA"/>
</dbReference>
<dbReference type="EC" id="3.5.1.4" evidence="3"/>
<dbReference type="eggNOG" id="COG0154">
    <property type="taxonomic scope" value="Bacteria"/>
</dbReference>
<dbReference type="Pfam" id="PF01425">
    <property type="entry name" value="Amidase"/>
    <property type="match status" value="1"/>
</dbReference>
<dbReference type="Gene3D" id="3.90.1300.10">
    <property type="entry name" value="Amidase signature (AS) domain"/>
    <property type="match status" value="1"/>
</dbReference>
<dbReference type="Proteomes" id="UP000001935">
    <property type="component" value="Chromosome"/>
</dbReference>
<dbReference type="InterPro" id="IPR000120">
    <property type="entry name" value="Amidase"/>
</dbReference>
<reference evidence="3" key="1">
    <citation type="submission" date="2006-01" db="EMBL/GenBank/DDBJ databases">
        <title>Complete sequence of Anaeromyxobacter dehalogenans 2CP-C.</title>
        <authorList>
            <consortium name="US DOE Joint Genome Institute"/>
            <person name="Copeland A."/>
            <person name="Lucas S."/>
            <person name="Lapidus A."/>
            <person name="Barry K."/>
            <person name="Detter J.C."/>
            <person name="Glavina T."/>
            <person name="Hammon N."/>
            <person name="Israni S."/>
            <person name="Pitluck S."/>
            <person name="Brettin T."/>
            <person name="Bruce D."/>
            <person name="Han C."/>
            <person name="Tapia R."/>
            <person name="Gilna P."/>
            <person name="Kiss H."/>
            <person name="Schmutz J."/>
            <person name="Larimer F."/>
            <person name="Land M."/>
            <person name="Kyrpides N."/>
            <person name="Anderson I."/>
            <person name="Sanford R.A."/>
            <person name="Ritalahti K.M."/>
            <person name="Thomas H.S."/>
            <person name="Kirby J.R."/>
            <person name="Zhulin I.B."/>
            <person name="Loeffler F.E."/>
            <person name="Richardson P."/>
        </authorList>
    </citation>
    <scope>NUCLEOTIDE SEQUENCE</scope>
    <source>
        <strain evidence="3">2CP-C</strain>
    </source>
</reference>
<dbReference type="InterPro" id="IPR036928">
    <property type="entry name" value="AS_sf"/>
</dbReference>
<proteinExistence type="inferred from homology"/>
<protein>
    <submittedName>
        <fullName evidence="3">Amidase</fullName>
        <ecNumber evidence="3">3.5.1.4</ecNumber>
    </submittedName>
</protein>
<dbReference type="InterPro" id="IPR023631">
    <property type="entry name" value="Amidase_dom"/>
</dbReference>